<gene>
    <name evidence="1" type="ORF">AAHA92_17393</name>
</gene>
<evidence type="ECO:0000313" key="2">
    <source>
        <dbReference type="Proteomes" id="UP001567538"/>
    </source>
</evidence>
<reference evidence="1 2" key="1">
    <citation type="submission" date="2024-06" db="EMBL/GenBank/DDBJ databases">
        <title>A chromosome level genome sequence of Diviner's sage (Salvia divinorum).</title>
        <authorList>
            <person name="Ford S.A."/>
            <person name="Ro D.-K."/>
            <person name="Ness R.W."/>
            <person name="Phillips M.A."/>
        </authorList>
    </citation>
    <scope>NUCLEOTIDE SEQUENCE [LARGE SCALE GENOMIC DNA]</scope>
    <source>
        <strain evidence="1">SAF-2024a</strain>
        <tissue evidence="1">Leaf</tissue>
    </source>
</reference>
<name>A0ABD1H2N4_SALDI</name>
<dbReference type="Proteomes" id="UP001567538">
    <property type="component" value="Unassembled WGS sequence"/>
</dbReference>
<proteinExistence type="predicted"/>
<dbReference type="EMBL" id="JBEAFC010000007">
    <property type="protein sequence ID" value="KAL1549266.1"/>
    <property type="molecule type" value="Genomic_DNA"/>
</dbReference>
<keyword evidence="2" id="KW-1185">Reference proteome</keyword>
<evidence type="ECO:0000313" key="1">
    <source>
        <dbReference type="EMBL" id="KAL1549266.1"/>
    </source>
</evidence>
<protein>
    <submittedName>
        <fullName evidence="1">Uncharacterized protein</fullName>
    </submittedName>
</protein>
<comment type="caution">
    <text evidence="1">The sequence shown here is derived from an EMBL/GenBank/DDBJ whole genome shotgun (WGS) entry which is preliminary data.</text>
</comment>
<sequence>MVGYRILATYEVDLAECLFVQGDPVGLLGLYSPRCVAVGPPATVVAVVATFRVVSFCKEDVAVGFQFQMLESRGSSLVSLLSATRRPPLFARATRPHRPSLWSFKVATVFAVQPLSPLSVVSCLLGRRISDADWEQIGRRFYAGKILHLFTCIL</sequence>
<accession>A0ABD1H2N4</accession>
<organism evidence="1 2">
    <name type="scientific">Salvia divinorum</name>
    <name type="common">Maria pastora</name>
    <name type="synonym">Diviner's sage</name>
    <dbReference type="NCBI Taxonomy" id="28513"/>
    <lineage>
        <taxon>Eukaryota</taxon>
        <taxon>Viridiplantae</taxon>
        <taxon>Streptophyta</taxon>
        <taxon>Embryophyta</taxon>
        <taxon>Tracheophyta</taxon>
        <taxon>Spermatophyta</taxon>
        <taxon>Magnoliopsida</taxon>
        <taxon>eudicotyledons</taxon>
        <taxon>Gunneridae</taxon>
        <taxon>Pentapetalae</taxon>
        <taxon>asterids</taxon>
        <taxon>lamiids</taxon>
        <taxon>Lamiales</taxon>
        <taxon>Lamiaceae</taxon>
        <taxon>Nepetoideae</taxon>
        <taxon>Mentheae</taxon>
        <taxon>Salviinae</taxon>
        <taxon>Salvia</taxon>
        <taxon>Salvia subgen. Calosphace</taxon>
    </lineage>
</organism>
<dbReference type="AlphaFoldDB" id="A0ABD1H2N4"/>